<feature type="transmembrane region" description="Helical" evidence="1">
    <location>
        <begin position="174"/>
        <end position="200"/>
    </location>
</feature>
<feature type="transmembrane region" description="Helical" evidence="1">
    <location>
        <begin position="220"/>
        <end position="241"/>
    </location>
</feature>
<dbReference type="InterPro" id="IPR007029">
    <property type="entry name" value="YHS_dom"/>
</dbReference>
<dbReference type="InterPro" id="IPR018758">
    <property type="entry name" value="FtrD-like"/>
</dbReference>
<sequence>MVTQVFSFIFSLLYWLVMNYFFTFLLQALLPFSLLLGIYQNKHYPISAKKVIWLSLFAFIGGLLFRLNLPAGQQVQLVGSSVFLVLLVIFGFFMLFARGRFSAFWQVILMFIAATFWAKDPNISALISNDIINTDTILQLSAVVFAFMFCLCLQGWLYLLCGQAEQSQMKSVRLFYGLFGLLLIYLLLPLLGEVLLSLMKLQVLELTKLRLSLVAKSAELTFRTNYFVALLLGLSLLLFYLKIHLLRKKQLQASDDAIDKRKKMAALRNSGRILGWGLLATLTVLSVQLYWQEVASKPPQLSEAMAVNLDDKQQIHIPIEQVKDGKLHRFVWIADDGKAVRFFVINRQADKLSLAVVFDACLLCGDQGYVMQDNQVICVGCGVHMFIPSIGKPGGCNPVPIEDWQQTESEILINRSNLEEGLNLFSTIVEIEVKDPISGAKMKNTHTEHKYSYEGRTYFFENEKNLDLFRDDPEKYLGKEE</sequence>
<keyword evidence="1" id="KW-0812">Transmembrane</keyword>
<keyword evidence="1" id="KW-0472">Membrane</keyword>
<feature type="transmembrane region" description="Helical" evidence="1">
    <location>
        <begin position="12"/>
        <end position="39"/>
    </location>
</feature>
<evidence type="ECO:0000259" key="3">
    <source>
        <dbReference type="Pfam" id="PF10080"/>
    </source>
</evidence>
<dbReference type="EMBL" id="UGHS01000004">
    <property type="protein sequence ID" value="STO93703.1"/>
    <property type="molecule type" value="Genomic_DNA"/>
</dbReference>
<feature type="transmembrane region" description="Helical" evidence="1">
    <location>
        <begin position="138"/>
        <end position="162"/>
    </location>
</feature>
<evidence type="ECO:0000256" key="1">
    <source>
        <dbReference type="SAM" id="Phobius"/>
    </source>
</evidence>
<dbReference type="Proteomes" id="UP000255264">
    <property type="component" value="Unassembled WGS sequence"/>
</dbReference>
<protein>
    <submittedName>
        <fullName evidence="4">Predicted membrane protein</fullName>
    </submittedName>
</protein>
<feature type="transmembrane region" description="Helical" evidence="1">
    <location>
        <begin position="51"/>
        <end position="69"/>
    </location>
</feature>
<feature type="domain" description="Membrane iron-sulfur containing protein FtrD-like" evidence="3">
    <location>
        <begin position="322"/>
        <end position="425"/>
    </location>
</feature>
<proteinExistence type="predicted"/>
<feature type="transmembrane region" description="Helical" evidence="1">
    <location>
        <begin position="103"/>
        <end position="118"/>
    </location>
</feature>
<name>A0A377IZV7_9PAST</name>
<feature type="domain" description="YHS" evidence="2">
    <location>
        <begin position="433"/>
        <end position="479"/>
    </location>
</feature>
<accession>A0A377IZV7</accession>
<keyword evidence="1" id="KW-1133">Transmembrane helix</keyword>
<feature type="transmembrane region" description="Helical" evidence="1">
    <location>
        <begin position="273"/>
        <end position="291"/>
    </location>
</feature>
<evidence type="ECO:0000313" key="5">
    <source>
        <dbReference type="Proteomes" id="UP000255264"/>
    </source>
</evidence>
<reference evidence="4 5" key="1">
    <citation type="submission" date="2018-06" db="EMBL/GenBank/DDBJ databases">
        <authorList>
            <consortium name="Pathogen Informatics"/>
            <person name="Doyle S."/>
        </authorList>
    </citation>
    <scope>NUCLEOTIDE SEQUENCE [LARGE SCALE GENOMIC DNA]</scope>
    <source>
        <strain evidence="4 5">NCTC13335</strain>
    </source>
</reference>
<gene>
    <name evidence="4" type="ORF">NCTC13335_01598</name>
</gene>
<keyword evidence="5" id="KW-1185">Reference proteome</keyword>
<organism evidence="4 5">
    <name type="scientific">Haemophilus pittmaniae</name>
    <dbReference type="NCBI Taxonomy" id="249188"/>
    <lineage>
        <taxon>Bacteria</taxon>
        <taxon>Pseudomonadati</taxon>
        <taxon>Pseudomonadota</taxon>
        <taxon>Gammaproteobacteria</taxon>
        <taxon>Pasteurellales</taxon>
        <taxon>Pasteurellaceae</taxon>
        <taxon>Haemophilus</taxon>
    </lineage>
</organism>
<evidence type="ECO:0000259" key="2">
    <source>
        <dbReference type="Pfam" id="PF04945"/>
    </source>
</evidence>
<dbReference type="AlphaFoldDB" id="A0A377IZV7"/>
<dbReference type="Pfam" id="PF04945">
    <property type="entry name" value="YHS"/>
    <property type="match status" value="1"/>
</dbReference>
<feature type="transmembrane region" description="Helical" evidence="1">
    <location>
        <begin position="75"/>
        <end position="96"/>
    </location>
</feature>
<evidence type="ECO:0000313" key="4">
    <source>
        <dbReference type="EMBL" id="STO93703.1"/>
    </source>
</evidence>
<dbReference type="Pfam" id="PF10080">
    <property type="entry name" value="FtrD-like"/>
    <property type="match status" value="1"/>
</dbReference>